<dbReference type="AlphaFoldDB" id="A0ABD3I9D4"/>
<proteinExistence type="predicted"/>
<dbReference type="PANTHER" id="PTHR34786">
    <property type="entry name" value="OS09G0504900 PROTEIN"/>
    <property type="match status" value="1"/>
</dbReference>
<accession>A0ABD3I9D4</accession>
<dbReference type="EMBL" id="JBJQOH010000001">
    <property type="protein sequence ID" value="KAL3699005.1"/>
    <property type="molecule type" value="Genomic_DNA"/>
</dbReference>
<sequence length="345" mass="38991">MILVDLPPIVDEGTEVAPSAVLCKLPEHVTVVEAAEEFEAIEAVTVKLSRSSRIDDKEGPTVETQSQSHGAHHCTGRAPDSLSFELGIKYQPFSWWKIMDDKKLESDSEIPLRPPACLAELVHVKNGEEREAVLDLLREEAKQVQKRLKEQLKQFRTEVDIFLRLMYKNKNQHRHALYYRRLQQVRRDLRLLDYSALDQDVEGFTRWTFPYKPSRVNVDQRKLEADQVRSTLCLFLSAVRIFNQIDQPILAASTQILGLLTQGFFMSLAVTLFSGLARLRALSQQLLYEFATAYNLLSVFSKEVPGSAIPGARVNGTSGDSSRLPLHLECISDGGRLVVKEIQSS</sequence>
<feature type="domain" description="Nucleolus and neural progenitor protein-like N-terminal" evidence="2">
    <location>
        <begin position="115"/>
        <end position="297"/>
    </location>
</feature>
<dbReference type="PANTHER" id="PTHR34786:SF1">
    <property type="entry name" value="OS09G0504900 PROTEIN"/>
    <property type="match status" value="1"/>
</dbReference>
<dbReference type="Pfam" id="PF14780">
    <property type="entry name" value="NEPRO_N"/>
    <property type="match status" value="1"/>
</dbReference>
<evidence type="ECO:0000256" key="1">
    <source>
        <dbReference type="SAM" id="MobiDB-lite"/>
    </source>
</evidence>
<comment type="caution">
    <text evidence="3">The sequence shown here is derived from an EMBL/GenBank/DDBJ whole genome shotgun (WGS) entry which is preliminary data.</text>
</comment>
<evidence type="ECO:0000259" key="2">
    <source>
        <dbReference type="Pfam" id="PF14780"/>
    </source>
</evidence>
<organism evidence="3 4">
    <name type="scientific">Riccia sorocarpa</name>
    <dbReference type="NCBI Taxonomy" id="122646"/>
    <lineage>
        <taxon>Eukaryota</taxon>
        <taxon>Viridiplantae</taxon>
        <taxon>Streptophyta</taxon>
        <taxon>Embryophyta</taxon>
        <taxon>Marchantiophyta</taxon>
        <taxon>Marchantiopsida</taxon>
        <taxon>Marchantiidae</taxon>
        <taxon>Marchantiales</taxon>
        <taxon>Ricciaceae</taxon>
        <taxon>Riccia</taxon>
    </lineage>
</organism>
<dbReference type="InterPro" id="IPR027951">
    <property type="entry name" value="Nepro_N"/>
</dbReference>
<gene>
    <name evidence="3" type="ORF">R1sor_017027</name>
</gene>
<feature type="region of interest" description="Disordered" evidence="1">
    <location>
        <begin position="52"/>
        <end position="76"/>
    </location>
</feature>
<dbReference type="Proteomes" id="UP001633002">
    <property type="component" value="Unassembled WGS sequence"/>
</dbReference>
<name>A0ABD3I9D4_9MARC</name>
<reference evidence="3 4" key="1">
    <citation type="submission" date="2024-09" db="EMBL/GenBank/DDBJ databases">
        <title>Chromosome-scale assembly of Riccia sorocarpa.</title>
        <authorList>
            <person name="Paukszto L."/>
        </authorList>
    </citation>
    <scope>NUCLEOTIDE SEQUENCE [LARGE SCALE GENOMIC DNA]</scope>
    <source>
        <strain evidence="3">LP-2024</strain>
        <tissue evidence="3">Aerial parts of the thallus</tissue>
    </source>
</reference>
<evidence type="ECO:0000313" key="3">
    <source>
        <dbReference type="EMBL" id="KAL3699005.1"/>
    </source>
</evidence>
<protein>
    <recommendedName>
        <fullName evidence="2">Nucleolus and neural progenitor protein-like N-terminal domain-containing protein</fullName>
    </recommendedName>
</protein>
<keyword evidence="4" id="KW-1185">Reference proteome</keyword>
<evidence type="ECO:0000313" key="4">
    <source>
        <dbReference type="Proteomes" id="UP001633002"/>
    </source>
</evidence>